<gene>
    <name evidence="4" type="ORF">AaE_006027</name>
</gene>
<dbReference type="SMART" id="SM00799">
    <property type="entry name" value="DENN"/>
    <property type="match status" value="1"/>
</dbReference>
<dbReference type="PROSITE" id="PS50132">
    <property type="entry name" value="RGS"/>
    <property type="match status" value="1"/>
</dbReference>
<feature type="compositionally biased region" description="Basic residues" evidence="1">
    <location>
        <begin position="436"/>
        <end position="449"/>
    </location>
</feature>
<dbReference type="PANTHER" id="PTHR12296:SF21">
    <property type="entry name" value="DENN DOMAIN-CONTAINING PROTEIN 3"/>
    <property type="match status" value="1"/>
</dbReference>
<dbReference type="InterPro" id="IPR043153">
    <property type="entry name" value="DENN_C"/>
</dbReference>
<dbReference type="Gene3D" id="1.10.167.10">
    <property type="entry name" value="Regulator of G-protein Signalling 4, domain 2"/>
    <property type="match status" value="1"/>
</dbReference>
<feature type="region of interest" description="Disordered" evidence="1">
    <location>
        <begin position="394"/>
        <end position="469"/>
    </location>
</feature>
<dbReference type="AlphaFoldDB" id="A0A6A5A6C7"/>
<accession>A0A6A5A6C7</accession>
<evidence type="ECO:0000259" key="3">
    <source>
        <dbReference type="PROSITE" id="PS50211"/>
    </source>
</evidence>
<feature type="compositionally biased region" description="Acidic residues" evidence="1">
    <location>
        <begin position="401"/>
        <end position="420"/>
    </location>
</feature>
<feature type="domain" description="UDENN" evidence="3">
    <location>
        <begin position="456"/>
        <end position="892"/>
    </location>
</feature>
<dbReference type="PANTHER" id="PTHR12296">
    <property type="entry name" value="DENN DOMAIN-CONTAINING PROTEIN 4"/>
    <property type="match status" value="1"/>
</dbReference>
<dbReference type="VEuPathDB" id="FungiDB:H257_05937"/>
<feature type="region of interest" description="Disordered" evidence="1">
    <location>
        <begin position="26"/>
        <end position="50"/>
    </location>
</feature>
<dbReference type="InterPro" id="IPR037516">
    <property type="entry name" value="Tripartite_DENN"/>
</dbReference>
<evidence type="ECO:0000313" key="4">
    <source>
        <dbReference type="EMBL" id="KAF0752463.1"/>
    </source>
</evidence>
<organism evidence="4 5">
    <name type="scientific">Aphanomyces astaci</name>
    <name type="common">Crayfish plague agent</name>
    <dbReference type="NCBI Taxonomy" id="112090"/>
    <lineage>
        <taxon>Eukaryota</taxon>
        <taxon>Sar</taxon>
        <taxon>Stramenopiles</taxon>
        <taxon>Oomycota</taxon>
        <taxon>Saprolegniomycetes</taxon>
        <taxon>Saprolegniales</taxon>
        <taxon>Verrucalvaceae</taxon>
        <taxon>Aphanomyces</taxon>
    </lineage>
</organism>
<dbReference type="InterPro" id="IPR051696">
    <property type="entry name" value="DENN_Domain_GEFs"/>
</dbReference>
<feature type="compositionally biased region" description="Basic and acidic residues" evidence="1">
    <location>
        <begin position="421"/>
        <end position="435"/>
    </location>
</feature>
<feature type="domain" description="RGS" evidence="2">
    <location>
        <begin position="134"/>
        <end position="259"/>
    </location>
</feature>
<evidence type="ECO:0000256" key="1">
    <source>
        <dbReference type="SAM" id="MobiDB-lite"/>
    </source>
</evidence>
<dbReference type="GO" id="GO:0031410">
    <property type="term" value="C:cytoplasmic vesicle"/>
    <property type="evidence" value="ECO:0007669"/>
    <property type="project" value="TreeGrafter"/>
</dbReference>
<dbReference type="Gene3D" id="3.40.50.11500">
    <property type="match status" value="1"/>
</dbReference>
<dbReference type="InterPro" id="IPR016137">
    <property type="entry name" value="RGS"/>
</dbReference>
<proteinExistence type="predicted"/>
<dbReference type="InterPro" id="IPR001194">
    <property type="entry name" value="cDENN_dom"/>
</dbReference>
<evidence type="ECO:0008006" key="6">
    <source>
        <dbReference type="Google" id="ProtNLM"/>
    </source>
</evidence>
<name>A0A6A5A6C7_APHAT</name>
<feature type="region of interest" description="Disordered" evidence="1">
    <location>
        <begin position="368"/>
        <end position="387"/>
    </location>
</feature>
<evidence type="ECO:0000259" key="2">
    <source>
        <dbReference type="PROSITE" id="PS50132"/>
    </source>
</evidence>
<dbReference type="InterPro" id="IPR036305">
    <property type="entry name" value="RGS_sf"/>
</dbReference>
<reference evidence="4 5" key="1">
    <citation type="submission" date="2019-06" db="EMBL/GenBank/DDBJ databases">
        <title>Genomics analysis of Aphanomyces spp. identifies a new class of oomycete effector associated with host adaptation.</title>
        <authorList>
            <person name="Gaulin E."/>
        </authorList>
    </citation>
    <scope>NUCLEOTIDE SEQUENCE [LARGE SCALE GENOMIC DNA]</scope>
    <source>
        <strain evidence="4 5">E</strain>
    </source>
</reference>
<dbReference type="GO" id="GO:0032483">
    <property type="term" value="P:regulation of Rab protein signal transduction"/>
    <property type="evidence" value="ECO:0007669"/>
    <property type="project" value="TreeGrafter"/>
</dbReference>
<protein>
    <recommendedName>
        <fullName evidence="6">UDENN domain-containing protein</fullName>
    </recommendedName>
</protein>
<dbReference type="Proteomes" id="UP000469452">
    <property type="component" value="Unassembled WGS sequence"/>
</dbReference>
<feature type="compositionally biased region" description="Low complexity" evidence="1">
    <location>
        <begin position="32"/>
        <end position="46"/>
    </location>
</feature>
<dbReference type="EMBL" id="VJMI01011561">
    <property type="protein sequence ID" value="KAF0752463.1"/>
    <property type="molecule type" value="Genomic_DNA"/>
</dbReference>
<sequence length="892" mass="100188">MNFLKKPDNIALDSWLFGDDIDSKRQSVDQVHSAPSSRPHSPSTATNAAGHSPVLMFNPKLVAAATDAAIKIQDTYKKMSTKALNSQYPMPISKHFRKYLKAKQHKATADDTDDDEFHLSPSSYTRLRSYTPASLPEIVKDPKKLPYLLTFLSDAQTMEGKTNYHQVLLFLLELEQQKAVGARPPLLKLFTKYFTRTSEFCISDTLELTDELEQLVLTNIQQPDIGWLGFRPLQKLAFKRLAREELPRFIKSDAYLKMLKEVEQTAAFVPMDRFLTHPRAAHYFLLFLMQQRQHFELYFWLHVEYDSLAAVVATSHREAPAAIGTALAALKAAQKDIVALLSASWYDRFVKSRLYVIALHDRKSKKLLDSDSEDEAAAPSYSEYDTDVSIPTSSLVHHEEVSDDDSSDDDLSDDDDEDLSDDGKDGSSTSEDNHRRSPPNHRRRRRSSNPKKLDLESILRSTNLPPGLQVHYRPNYVVTAHTLSDYLTHKSTPNGVDAVVLFKTSLERSSGLENGHHDHLYGVSYFTSSDVPLPTPADDGTTPTDEADTKRYGVQGMCLLSTYPLLETLRDLMLQHTRRHPKLSCMLPDAARELYVAPTSSSMALADEAITSTPPVESRQRRLLTGLSFLELPTPARVDFSLDQLFHRLSTSVVLEVVANALLEHSVIFVSNSYTALTTCAESIRSLLHPFTWCHIYIPLLPKSLLSYLHCPTPIMVGVHQGTTFRDDLPSASDASATVIVDLDRGTVEYLGTRRVVWGTMGLLESSSSTSHHHIRVVDAFHEAKRRLDALLPWGLRGDDVEEEEERGMPPDDAGTTDQRRRHICHDLVSSLLDRHNAASLVVGDAHDSVIMFDEKKFTALRPPHETPFLESLVRTQSFSEIISTHRIGATV</sequence>
<dbReference type="SUPFAM" id="SSF48097">
    <property type="entry name" value="Regulator of G-protein signaling, RGS"/>
    <property type="match status" value="2"/>
</dbReference>
<dbReference type="PROSITE" id="PS50211">
    <property type="entry name" value="DENN"/>
    <property type="match status" value="1"/>
</dbReference>
<dbReference type="InterPro" id="IPR044926">
    <property type="entry name" value="RGS_subdomain_2"/>
</dbReference>
<evidence type="ECO:0000313" key="5">
    <source>
        <dbReference type="Proteomes" id="UP000469452"/>
    </source>
</evidence>
<comment type="caution">
    <text evidence="4">The sequence shown here is derived from an EMBL/GenBank/DDBJ whole genome shotgun (WGS) entry which is preliminary data.</text>
</comment>
<dbReference type="Pfam" id="PF02141">
    <property type="entry name" value="DENN"/>
    <property type="match status" value="1"/>
</dbReference>